<comment type="caution">
    <text evidence="10">The sequence shown here is derived from an EMBL/GenBank/DDBJ whole genome shotgun (WGS) entry which is preliminary data.</text>
</comment>
<keyword evidence="11" id="KW-1185">Reference proteome</keyword>
<dbReference type="OrthoDB" id="2158884at2759"/>
<dbReference type="Proteomes" id="UP000187283">
    <property type="component" value="Unassembled WGS sequence"/>
</dbReference>
<dbReference type="SUPFAM" id="SSF56112">
    <property type="entry name" value="Protein kinase-like (PK-like)"/>
    <property type="match status" value="1"/>
</dbReference>
<dbReference type="PROSITE" id="PS00108">
    <property type="entry name" value="PROTEIN_KINASE_ST"/>
    <property type="match status" value="1"/>
</dbReference>
<organism evidence="10 11">
    <name type="scientific">Smittium culicis</name>
    <dbReference type="NCBI Taxonomy" id="133412"/>
    <lineage>
        <taxon>Eukaryota</taxon>
        <taxon>Fungi</taxon>
        <taxon>Fungi incertae sedis</taxon>
        <taxon>Zoopagomycota</taxon>
        <taxon>Kickxellomycotina</taxon>
        <taxon>Harpellomycetes</taxon>
        <taxon>Harpellales</taxon>
        <taxon>Legeriomycetaceae</taxon>
        <taxon>Smittium</taxon>
    </lineage>
</organism>
<keyword evidence="3" id="KW-0808">Transferase</keyword>
<feature type="compositionally biased region" description="Basic and acidic residues" evidence="8">
    <location>
        <begin position="2074"/>
        <end position="2092"/>
    </location>
</feature>
<gene>
    <name evidence="10" type="ORF">AYI70_g7649</name>
</gene>
<feature type="compositionally biased region" description="Basic and acidic residues" evidence="8">
    <location>
        <begin position="1246"/>
        <end position="1258"/>
    </location>
</feature>
<keyword evidence="4" id="KW-0547">Nucleotide-binding</keyword>
<feature type="compositionally biased region" description="Polar residues" evidence="8">
    <location>
        <begin position="353"/>
        <end position="399"/>
    </location>
</feature>
<feature type="region of interest" description="Disordered" evidence="8">
    <location>
        <begin position="1321"/>
        <end position="1345"/>
    </location>
</feature>
<feature type="non-terminal residue" evidence="10">
    <location>
        <position position="2109"/>
    </location>
</feature>
<feature type="compositionally biased region" description="Polar residues" evidence="8">
    <location>
        <begin position="2016"/>
        <end position="2049"/>
    </location>
</feature>
<dbReference type="Gene3D" id="1.10.510.10">
    <property type="entry name" value="Transferase(Phosphotransferase) domain 1"/>
    <property type="match status" value="1"/>
</dbReference>
<protein>
    <submittedName>
        <fullName evidence="10">Putative serine/threonine-protein kinase</fullName>
    </submittedName>
</protein>
<dbReference type="InterPro" id="IPR008271">
    <property type="entry name" value="Ser/Thr_kinase_AS"/>
</dbReference>
<evidence type="ECO:0000256" key="6">
    <source>
        <dbReference type="ARBA" id="ARBA00022840"/>
    </source>
</evidence>
<feature type="region of interest" description="Disordered" evidence="8">
    <location>
        <begin position="1704"/>
        <end position="1840"/>
    </location>
</feature>
<feature type="compositionally biased region" description="Polar residues" evidence="8">
    <location>
        <begin position="1723"/>
        <end position="1749"/>
    </location>
</feature>
<proteinExistence type="predicted"/>
<feature type="region of interest" description="Disordered" evidence="8">
    <location>
        <begin position="1400"/>
        <end position="1445"/>
    </location>
</feature>
<dbReference type="GO" id="GO:0005524">
    <property type="term" value="F:ATP binding"/>
    <property type="evidence" value="ECO:0007669"/>
    <property type="project" value="UniProtKB-KW"/>
</dbReference>
<dbReference type="Gene3D" id="3.30.200.20">
    <property type="entry name" value="Phosphorylase Kinase, domain 1"/>
    <property type="match status" value="1"/>
</dbReference>
<dbReference type="InterPro" id="IPR000719">
    <property type="entry name" value="Prot_kinase_dom"/>
</dbReference>
<evidence type="ECO:0000256" key="2">
    <source>
        <dbReference type="ARBA" id="ARBA00022527"/>
    </source>
</evidence>
<feature type="compositionally biased region" description="Basic and acidic residues" evidence="8">
    <location>
        <begin position="1704"/>
        <end position="1717"/>
    </location>
</feature>
<evidence type="ECO:0000256" key="1">
    <source>
        <dbReference type="ARBA" id="ARBA00004123"/>
    </source>
</evidence>
<feature type="compositionally biased region" description="Low complexity" evidence="8">
    <location>
        <begin position="1550"/>
        <end position="1563"/>
    </location>
</feature>
<comment type="subcellular location">
    <subcellularLocation>
        <location evidence="1">Nucleus</location>
    </subcellularLocation>
</comment>
<feature type="compositionally biased region" description="Polar residues" evidence="8">
    <location>
        <begin position="1277"/>
        <end position="1291"/>
    </location>
</feature>
<feature type="compositionally biased region" description="Polar residues" evidence="8">
    <location>
        <begin position="1535"/>
        <end position="1549"/>
    </location>
</feature>
<evidence type="ECO:0000259" key="9">
    <source>
        <dbReference type="PROSITE" id="PS50011"/>
    </source>
</evidence>
<feature type="compositionally biased region" description="Polar residues" evidence="8">
    <location>
        <begin position="1802"/>
        <end position="1834"/>
    </location>
</feature>
<dbReference type="GO" id="GO:0004674">
    <property type="term" value="F:protein serine/threonine kinase activity"/>
    <property type="evidence" value="ECO:0007669"/>
    <property type="project" value="UniProtKB-KW"/>
</dbReference>
<dbReference type="SMART" id="SM00220">
    <property type="entry name" value="S_TKc"/>
    <property type="match status" value="1"/>
</dbReference>
<feature type="domain" description="Protein kinase" evidence="9">
    <location>
        <begin position="1"/>
        <end position="259"/>
    </location>
</feature>
<feature type="region of interest" description="Disordered" evidence="8">
    <location>
        <begin position="1466"/>
        <end position="1507"/>
    </location>
</feature>
<feature type="compositionally biased region" description="Basic and acidic residues" evidence="8">
    <location>
        <begin position="1435"/>
        <end position="1445"/>
    </location>
</feature>
<feature type="region of interest" description="Disordered" evidence="8">
    <location>
        <begin position="2010"/>
        <end position="2052"/>
    </location>
</feature>
<feature type="region of interest" description="Disordered" evidence="8">
    <location>
        <begin position="352"/>
        <end position="399"/>
    </location>
</feature>
<dbReference type="STRING" id="133412.A0A1R1XJM7"/>
<evidence type="ECO:0000313" key="10">
    <source>
        <dbReference type="EMBL" id="OMJ14834.1"/>
    </source>
</evidence>
<feature type="compositionally biased region" description="Polar residues" evidence="8">
    <location>
        <begin position="1406"/>
        <end position="1416"/>
    </location>
</feature>
<keyword evidence="5 10" id="KW-0418">Kinase</keyword>
<reference evidence="10 11" key="1">
    <citation type="submission" date="2017-01" db="EMBL/GenBank/DDBJ databases">
        <authorList>
            <person name="Mah S.A."/>
            <person name="Swanson W.J."/>
            <person name="Moy G.W."/>
            <person name="Vacquier V.D."/>
        </authorList>
    </citation>
    <scope>NUCLEOTIDE SEQUENCE [LARGE SCALE GENOMIC DNA]</scope>
    <source>
        <strain evidence="10 11">GSMNP</strain>
    </source>
</reference>
<dbReference type="InterPro" id="IPR050117">
    <property type="entry name" value="MAPK"/>
</dbReference>
<accession>A0A1R1XJM7</accession>
<evidence type="ECO:0000256" key="4">
    <source>
        <dbReference type="ARBA" id="ARBA00022741"/>
    </source>
</evidence>
<evidence type="ECO:0000256" key="3">
    <source>
        <dbReference type="ARBA" id="ARBA00022679"/>
    </source>
</evidence>
<evidence type="ECO:0000256" key="5">
    <source>
        <dbReference type="ARBA" id="ARBA00022777"/>
    </source>
</evidence>
<evidence type="ECO:0000256" key="8">
    <source>
        <dbReference type="SAM" id="MobiDB-lite"/>
    </source>
</evidence>
<dbReference type="PANTHER" id="PTHR24055">
    <property type="entry name" value="MITOGEN-ACTIVATED PROTEIN KINASE"/>
    <property type="match status" value="1"/>
</dbReference>
<dbReference type="Pfam" id="PF00069">
    <property type="entry name" value="Pkinase"/>
    <property type="match status" value="1"/>
</dbReference>
<dbReference type="EMBL" id="LSSN01002885">
    <property type="protein sequence ID" value="OMJ14834.1"/>
    <property type="molecule type" value="Genomic_DNA"/>
</dbReference>
<keyword evidence="2" id="KW-0723">Serine/threonine-protein kinase</keyword>
<name>A0A1R1XJM7_9FUNG</name>
<keyword evidence="6" id="KW-0067">ATP-binding</keyword>
<feature type="compositionally biased region" description="Polar residues" evidence="8">
    <location>
        <begin position="1475"/>
        <end position="1498"/>
    </location>
</feature>
<evidence type="ECO:0000313" key="11">
    <source>
        <dbReference type="Proteomes" id="UP000187283"/>
    </source>
</evidence>
<feature type="region of interest" description="Disordered" evidence="8">
    <location>
        <begin position="1535"/>
        <end position="1571"/>
    </location>
</feature>
<feature type="region of interest" description="Disordered" evidence="8">
    <location>
        <begin position="1241"/>
        <end position="1291"/>
    </location>
</feature>
<dbReference type="PROSITE" id="PS50011">
    <property type="entry name" value="PROTEIN_KINASE_DOM"/>
    <property type="match status" value="1"/>
</dbReference>
<feature type="region of interest" description="Disordered" evidence="8">
    <location>
        <begin position="2067"/>
        <end position="2109"/>
    </location>
</feature>
<dbReference type="GO" id="GO:0005634">
    <property type="term" value="C:nucleus"/>
    <property type="evidence" value="ECO:0007669"/>
    <property type="project" value="UniProtKB-SubCell"/>
</dbReference>
<sequence>MKKRKVKDFLAIAEVDALNKMNHPNVIKLLDNFKEGYHSCLVFELMDFDLNVYSERNSGKRFSPTFIMDVTCQILSGLSHIHEQGFFHRDLKPENILLKILSDKIIVKISDFGLVHSMEFPRPLTSYISTRWYRAPEVLLACKFYAKPVDVWAVGTIVAELANSKPIFPGNNQLDQLRRIFDFTGSPNSTSNTESEWMQGILAANDLGLTSVKLPTKTIDNLIPEVSPVIKDFVAFLLKLNPDLRPSSFSAYNKAKSIYSDLTSNNLPLLPTNNTATSLENDIKTLGDKTEKSPNSNKIDTFPLKNSIENMPLVNKDAISPLANKPDNSPMVNKPANSTIVNKLDNIPIVNKDTISPLSNKPDNSPLANKPDNSPLANKPDNSPLSNKPDNSTIANKTDYSTIVNKSENSLISNKLDNISLINKLDNSHLANKSENSPLINKSENKPLEIKTSSLDQPNPISNYSPFNNSTSDVINITNEPALNLAANLIETSKNADKNITVNARMRSTTLRPYRQSNKLEDNFYNFLSQNTQNDISKPKTPIPRAHQNYSNRYSGSFERYSEPQSNPQSNTTYINANKDTQTKINSLLSKKDSFLPDFNNTQSVPIKKSFSASTIHPTLPIKKKHISSKIEGILNRYQSHKISSETSSTNSNGPDSISLNRASIKPLKKNDSIYNVSNPKNPGSLSKDFSVEKKPSALPVPNNIINTNESSNKNIINPYNLMKSINSTYSGNGTVPNSFVASKASIFMKNYSSNLPELKFSNNINSLKIKPVNRNRHSFHSSSFTSSLPTKNNNISIEKHAKAHDNPMDISPFNSSLVSNKNIDITFAENSQNNLTDISLPLDSVEINSSTIHTSSQPNIVLEKKIDNSHVLPNSDNYQEKVSESIQSIHTFLSPPTVQPLLTNLVPLNGPEKQNVVISSEKSLHNNFTNEFTPITLNILSKNNDNIENTDVSDALFSDNVTPKLETAILDSYCQVLDSSSELQGSLPHDSQYKNSIDIISSNHSSQFLDSSADEKYKISSEKTPDSGKIFENINNILNYSEYSETSADKIILSSNINTAIGDNSEDVGHSSDAGFTSEKKISTDDIYQNIDMYNNNDEYIQSYYQINSQRDTNNRDLLLGLGSVSESLNKNNTTDAWPNSYQQSCSSSISSDGSLLLLKDIERYNHLALSKSNESQVNNLDSNNYNSDASNNLINVIPRPKTLSNIRNENRSYTVYDSLNNENADFVINNIDHMSLNNGSLTSKDTKVDRPAEKNLIKRPNNYIKEPNPPEKPQKLSQTHQSYSGINLPQKNNGLFSKFPFKTSSFSSFKSANINSRLNSRSSYKGLNPSEVPNENNSLNKIPSPSLNISKIHSELNKSTNPLVKQNFPIESTGNYIQTTSQTSVNTSLTPDFLPKKNDYRSDVMNSIPHQESGINEILDEKNDSSFNSKSPESSKIKSSKDSSRSIQLKKSFTFFRKSKIASPKSDTAESLGKQSGTLNKIPESLTSPNNTSHQKPNLEGFDNQQTWFPYSDLEKPINETSAFKDELPSIESNSNFWNSTPKQPFQTNSNYTYTNDSTDSATESDAAINSSKDNNKYLGFFKNKYRQPENVSIGNSNIKPFIKSLSKLKSPSTFFSPKKTEIHTLPSLKTATANDYFMTTDIKDEKLKEKLSNLPSSNFRSDDPSHSYFNRRPITISVKSQKRDHTTGSILSGTLFQPFEDSKNYDMSHNDKTSKKPPFIQNSEGKSIRKLTSYNENSSIKTSNPLPKSPVYDSGGGKLGLSLNNKNGRMYSGPSTPNSIHFPQIIPHRNYSESKGTEPLSTSRPSLVSNPSKFSQGKDQPTSPTFESNSSESKKLAPKIYSRSRYTINIKDRPLNISEISSAINHDISTRTLANYKSIENSDPNLNHISDSIVKENLYTASSRPFMPTPSISYDKHESSSSIKFPQSKITETMSNEQEFRKPRFYGRHSTPRSRAKDQERANTINFGNIKSDIKNFETYINSSTKDQIGSNLEEFEAKNSFVFDDNKKSENQIKNPSNANYPQKYSPHNKTSNNFQTQSLNTINKPPSRHRTLFQTRFNVGSANNLAEGDSDKKNIQGRKLDKTKKLSESGGIDKNNIDYDNDYA</sequence>
<dbReference type="InterPro" id="IPR011009">
    <property type="entry name" value="Kinase-like_dom_sf"/>
</dbReference>
<evidence type="ECO:0000256" key="7">
    <source>
        <dbReference type="ARBA" id="ARBA00023242"/>
    </source>
</evidence>
<keyword evidence="7" id="KW-0539">Nucleus</keyword>
<dbReference type="FunFam" id="1.10.510.10:FF:000624">
    <property type="entry name" value="Mitogen-activated protein kinase"/>
    <property type="match status" value="1"/>
</dbReference>